<feature type="compositionally biased region" description="Polar residues" evidence="1">
    <location>
        <begin position="185"/>
        <end position="198"/>
    </location>
</feature>
<dbReference type="Proteomes" id="UP000749646">
    <property type="component" value="Unassembled WGS sequence"/>
</dbReference>
<comment type="caution">
    <text evidence="2">The sequence shown here is derived from an EMBL/GenBank/DDBJ whole genome shotgun (WGS) entry which is preliminary data.</text>
</comment>
<evidence type="ECO:0000313" key="2">
    <source>
        <dbReference type="EMBL" id="KAF9944077.1"/>
    </source>
</evidence>
<sequence>MPSEVPVGRADPKAIANLTAKKAWENPKNTSREEQQKDAFTTSVDVHLGFKTLPNGILPIAAKIIPGEDIQPTMLLKNAIEPKDKDKRMAIWQDIIKSMLHHIWVILWGIDRSEPALLNSPKRAITNIYQRICCRKTPTSQTQKDPMARLVPGRWSKRAVAASADKGQADLSRTSPRRSEPAQPLSRTLSVKSISIST</sequence>
<organism evidence="2 3">
    <name type="scientific">Modicella reniformis</name>
    <dbReference type="NCBI Taxonomy" id="1440133"/>
    <lineage>
        <taxon>Eukaryota</taxon>
        <taxon>Fungi</taxon>
        <taxon>Fungi incertae sedis</taxon>
        <taxon>Mucoromycota</taxon>
        <taxon>Mortierellomycotina</taxon>
        <taxon>Mortierellomycetes</taxon>
        <taxon>Mortierellales</taxon>
        <taxon>Mortierellaceae</taxon>
        <taxon>Modicella</taxon>
    </lineage>
</organism>
<feature type="non-terminal residue" evidence="2">
    <location>
        <position position="1"/>
    </location>
</feature>
<dbReference type="AlphaFoldDB" id="A0A9P6IQ59"/>
<evidence type="ECO:0000256" key="1">
    <source>
        <dbReference type="SAM" id="MobiDB-lite"/>
    </source>
</evidence>
<evidence type="ECO:0000313" key="3">
    <source>
        <dbReference type="Proteomes" id="UP000749646"/>
    </source>
</evidence>
<proteinExistence type="predicted"/>
<reference evidence="2" key="1">
    <citation type="journal article" date="2020" name="Fungal Divers.">
        <title>Resolving the Mortierellaceae phylogeny through synthesis of multi-gene phylogenetics and phylogenomics.</title>
        <authorList>
            <person name="Vandepol N."/>
            <person name="Liber J."/>
            <person name="Desiro A."/>
            <person name="Na H."/>
            <person name="Kennedy M."/>
            <person name="Barry K."/>
            <person name="Grigoriev I.V."/>
            <person name="Miller A.N."/>
            <person name="O'Donnell K."/>
            <person name="Stajich J.E."/>
            <person name="Bonito G."/>
        </authorList>
    </citation>
    <scope>NUCLEOTIDE SEQUENCE</scope>
    <source>
        <strain evidence="2">MES-2147</strain>
    </source>
</reference>
<feature type="region of interest" description="Disordered" evidence="1">
    <location>
        <begin position="1"/>
        <end position="38"/>
    </location>
</feature>
<feature type="region of interest" description="Disordered" evidence="1">
    <location>
        <begin position="157"/>
        <end position="198"/>
    </location>
</feature>
<feature type="compositionally biased region" description="Basic and acidic residues" evidence="1">
    <location>
        <begin position="22"/>
        <end position="37"/>
    </location>
</feature>
<accession>A0A9P6IQ59</accession>
<keyword evidence="3" id="KW-1185">Reference proteome</keyword>
<dbReference type="OrthoDB" id="2424936at2759"/>
<protein>
    <submittedName>
        <fullName evidence="2">Uncharacterized protein</fullName>
    </submittedName>
</protein>
<gene>
    <name evidence="2" type="ORF">BGZ65_012663</name>
</gene>
<name>A0A9P6IQ59_9FUNG</name>
<dbReference type="EMBL" id="JAAAHW010008589">
    <property type="protein sequence ID" value="KAF9944077.1"/>
    <property type="molecule type" value="Genomic_DNA"/>
</dbReference>